<dbReference type="KEGG" id="aep:AMC99_01816"/>
<sequence>MGLSVPMARSVLVAHSVTDAEAAGVGEADVDAAAGSIAVSFVSCC</sequence>
<proteinExistence type="predicted"/>
<dbReference type="Proteomes" id="UP000057938">
    <property type="component" value="Chromosome"/>
</dbReference>
<dbReference type="EMBL" id="CP012669">
    <property type="protein sequence ID" value="ALE17105.1"/>
    <property type="molecule type" value="Genomic_DNA"/>
</dbReference>
<name>A0A0M4MHP2_9SPHN</name>
<accession>A0A0M4MHP2</accession>
<dbReference type="STRING" id="361183.AMC99_01816"/>
<reference evidence="1 2" key="1">
    <citation type="submission" date="2015-09" db="EMBL/GenBank/DDBJ databases">
        <title>Complete genome sequence of a benzo[a]pyrene-degrading bacterium Altererythrobacter epoxidivorans CGMCC 1.7731T.</title>
        <authorList>
            <person name="Li Z."/>
            <person name="Cheng H."/>
            <person name="Huo Y."/>
            <person name="Xu X."/>
        </authorList>
    </citation>
    <scope>NUCLEOTIDE SEQUENCE [LARGE SCALE GENOMIC DNA]</scope>
    <source>
        <strain evidence="1 2">CGMCC 1.7731</strain>
    </source>
</reference>
<keyword evidence="2" id="KW-1185">Reference proteome</keyword>
<evidence type="ECO:0000313" key="1">
    <source>
        <dbReference type="EMBL" id="ALE17105.1"/>
    </source>
</evidence>
<gene>
    <name evidence="1" type="ORF">AMC99_01816</name>
</gene>
<organism evidence="1 2">
    <name type="scientific">Altererythrobacter epoxidivorans</name>
    <dbReference type="NCBI Taxonomy" id="361183"/>
    <lineage>
        <taxon>Bacteria</taxon>
        <taxon>Pseudomonadati</taxon>
        <taxon>Pseudomonadota</taxon>
        <taxon>Alphaproteobacteria</taxon>
        <taxon>Sphingomonadales</taxon>
        <taxon>Erythrobacteraceae</taxon>
        <taxon>Altererythrobacter</taxon>
    </lineage>
</organism>
<dbReference type="AlphaFoldDB" id="A0A0M4MHP2"/>
<evidence type="ECO:0000313" key="2">
    <source>
        <dbReference type="Proteomes" id="UP000057938"/>
    </source>
</evidence>
<protein>
    <submittedName>
        <fullName evidence="1">Uncharacterized protein</fullName>
    </submittedName>
</protein>